<accession>A0A1B6VFX0</accession>
<evidence type="ECO:0000313" key="4">
    <source>
        <dbReference type="Proteomes" id="UP000077786"/>
    </source>
</evidence>
<dbReference type="Proteomes" id="UP000077786">
    <property type="component" value="Unassembled WGS sequence"/>
</dbReference>
<evidence type="ECO:0000259" key="2">
    <source>
        <dbReference type="Pfam" id="PF00857"/>
    </source>
</evidence>
<organism evidence="3 4">
    <name type="scientific">Gluconobacter cerinus</name>
    <dbReference type="NCBI Taxonomy" id="38307"/>
    <lineage>
        <taxon>Bacteria</taxon>
        <taxon>Pseudomonadati</taxon>
        <taxon>Pseudomonadota</taxon>
        <taxon>Alphaproteobacteria</taxon>
        <taxon>Acetobacterales</taxon>
        <taxon>Acetobacteraceae</taxon>
        <taxon>Gluconobacter</taxon>
    </lineage>
</organism>
<dbReference type="GO" id="GO:0008908">
    <property type="term" value="F:isochorismatase activity"/>
    <property type="evidence" value="ECO:0007669"/>
    <property type="project" value="UniProtKB-EC"/>
</dbReference>
<name>A0A1B6VFX0_9PROT</name>
<dbReference type="Gene3D" id="3.40.50.850">
    <property type="entry name" value="Isochorismatase-like"/>
    <property type="match status" value="1"/>
</dbReference>
<dbReference type="EMBL" id="LUTU01000021">
    <property type="protein sequence ID" value="OAJ66121.1"/>
    <property type="molecule type" value="Genomic_DNA"/>
</dbReference>
<keyword evidence="1 3" id="KW-0378">Hydrolase</keyword>
<dbReference type="PATRIC" id="fig|38307.3.peg.3394"/>
<dbReference type="PANTHER" id="PTHR43540">
    <property type="entry name" value="PEROXYUREIDOACRYLATE/UREIDOACRYLATE AMIDOHYDROLASE-RELATED"/>
    <property type="match status" value="1"/>
</dbReference>
<gene>
    <name evidence="3" type="ORF">A0123_03248</name>
</gene>
<dbReference type="EC" id="3.3.2.1" evidence="3"/>
<dbReference type="PANTHER" id="PTHR43540:SF7">
    <property type="entry name" value="ISOCHORISMATASE FAMILY PROTEIN YECD"/>
    <property type="match status" value="1"/>
</dbReference>
<dbReference type="InterPro" id="IPR036380">
    <property type="entry name" value="Isochorismatase-like_sf"/>
</dbReference>
<dbReference type="NCBIfam" id="NF008517">
    <property type="entry name" value="PRK11440.1"/>
    <property type="match status" value="1"/>
</dbReference>
<feature type="domain" description="Isochorismatase-like" evidence="2">
    <location>
        <begin position="42"/>
        <end position="215"/>
    </location>
</feature>
<reference evidence="3 4" key="1">
    <citation type="submission" date="2016-03" db="EMBL/GenBank/DDBJ databases">
        <title>Draft genome sequence of Gluconobacter cerinus strain CECT 9110.</title>
        <authorList>
            <person name="Sainz F."/>
            <person name="Mas A."/>
            <person name="Torija M.J."/>
        </authorList>
    </citation>
    <scope>NUCLEOTIDE SEQUENCE [LARGE SCALE GENOMIC DNA]</scope>
    <source>
        <strain evidence="3 4">CECT 9110</strain>
    </source>
</reference>
<comment type="caution">
    <text evidence="3">The sequence shown here is derived from an EMBL/GenBank/DDBJ whole genome shotgun (WGS) entry which is preliminary data.</text>
</comment>
<sequence length="221" mass="23807">MLLLECLLNLLTFPRVPDNGPGWRSNVNREGLAMISLPATRTALVLIDLQKGITGLPLAPTPGTAIVKRSKELAARFRAAGAPVILVNVAFAPDFADAVHATVDRSFSPPGGFAPDWAELVDGLAEPTDLRVTKRQWGAFYGTDLDLQLRRRDITTIVLGGIATNLGVESTARAAHEHGYNVVLAADVMSTFTEEMQRFACEEIFPRLGRVTTSDAIALDA</sequence>
<dbReference type="SUPFAM" id="SSF52499">
    <property type="entry name" value="Isochorismatase-like hydrolases"/>
    <property type="match status" value="1"/>
</dbReference>
<dbReference type="InterPro" id="IPR050272">
    <property type="entry name" value="Isochorismatase-like_hydrls"/>
</dbReference>
<dbReference type="AlphaFoldDB" id="A0A1B6VFX0"/>
<evidence type="ECO:0000313" key="3">
    <source>
        <dbReference type="EMBL" id="OAJ66121.1"/>
    </source>
</evidence>
<dbReference type="Pfam" id="PF00857">
    <property type="entry name" value="Isochorismatase"/>
    <property type="match status" value="1"/>
</dbReference>
<protein>
    <submittedName>
        <fullName evidence="3">Hydrolase</fullName>
        <ecNumber evidence="3">3.3.2.1</ecNumber>
    </submittedName>
</protein>
<dbReference type="InterPro" id="IPR000868">
    <property type="entry name" value="Isochorismatase-like_dom"/>
</dbReference>
<proteinExistence type="predicted"/>
<dbReference type="CDD" id="cd00431">
    <property type="entry name" value="cysteine_hydrolases"/>
    <property type="match status" value="1"/>
</dbReference>
<evidence type="ECO:0000256" key="1">
    <source>
        <dbReference type="ARBA" id="ARBA00022801"/>
    </source>
</evidence>